<gene>
    <name evidence="2" type="ORF">HKT17_00190</name>
</gene>
<dbReference type="EMBL" id="CP053084">
    <property type="protein sequence ID" value="QJR28234.1"/>
    <property type="molecule type" value="Genomic_DNA"/>
</dbReference>
<reference evidence="2 3" key="1">
    <citation type="submission" date="2020-05" db="EMBL/GenBank/DDBJ databases">
        <title>Compete genome of Limnobacter sp. SAORIC-580.</title>
        <authorList>
            <person name="Song J."/>
            <person name="Cho J.-C."/>
        </authorList>
    </citation>
    <scope>NUCLEOTIDE SEQUENCE [LARGE SCALE GENOMIC DNA]</scope>
    <source>
        <strain evidence="2 3">SAORIC-580</strain>
    </source>
</reference>
<protein>
    <submittedName>
        <fullName evidence="2">Uncharacterized protein</fullName>
    </submittedName>
</protein>
<evidence type="ECO:0000313" key="2">
    <source>
        <dbReference type="EMBL" id="QJR28234.1"/>
    </source>
</evidence>
<organism evidence="2 3">
    <name type="scientific">Limnobacter profundi</name>
    <dbReference type="NCBI Taxonomy" id="2732163"/>
    <lineage>
        <taxon>Bacteria</taxon>
        <taxon>Pseudomonadati</taxon>
        <taxon>Pseudomonadota</taxon>
        <taxon>Betaproteobacteria</taxon>
        <taxon>Burkholderiales</taxon>
        <taxon>Burkholderiaceae</taxon>
        <taxon>Limnobacter</taxon>
    </lineage>
</organism>
<feature type="transmembrane region" description="Helical" evidence="1">
    <location>
        <begin position="234"/>
        <end position="258"/>
    </location>
</feature>
<keyword evidence="1" id="KW-1133">Transmembrane helix</keyword>
<accession>A0ABX6N1I0</accession>
<name>A0ABX6N1I0_9BURK</name>
<feature type="transmembrane region" description="Helical" evidence="1">
    <location>
        <begin position="583"/>
        <end position="601"/>
    </location>
</feature>
<keyword evidence="3" id="KW-1185">Reference proteome</keyword>
<proteinExistence type="predicted"/>
<feature type="transmembrane region" description="Helical" evidence="1">
    <location>
        <begin position="194"/>
        <end position="214"/>
    </location>
</feature>
<feature type="transmembrane region" description="Helical" evidence="1">
    <location>
        <begin position="545"/>
        <end position="563"/>
    </location>
</feature>
<dbReference type="Proteomes" id="UP000501130">
    <property type="component" value="Chromosome"/>
</dbReference>
<sequence>MHLNRAFWRPVVALQITVSPNMITPALDRGIKNNIARKSGNKHVHGDVYKQRTAWKKICDFVSSTRAIQVVAKAHFESKQYSEAAILRKDYQATQKSDALGRALTEDEYDDTVWNSSGVQNRLMREDYIRYSPNYYNKDNGHTSRNLWARRFSKLSHALHGLCEMNAAPTGMSYNVVRNAGASGVDEKSTKNKILMFGLLGFVGVATTELLSAIRGLSSNSATFLGQGILTLLIAFPVASSALGFLGFCAGLASQIAVQKHKVNTKQKENLSKDVSENLQKILSQLKSIKGKPELIQIMAKAMQGKHHILKKIKSNSLDAQGVPIVLNAALAAIDPGKSDLENMQALKTALGQYMQVEKPAGESATLWARYRYAKAVTTKESHYVALASTVDHMDVNNPHAKAIQDARRQTEEILAPAIHNFALKTLAYPAALLDRVANTHIAPTLQKWASESYQKAHAKKMSDPSRAAKNCFKGEYMAKNIHQYGPVTRACIKIAEGMRLFNMNVVLASNANLSRIFNNMALFVNNAVGTSPASRSMCNSLGRFFGGAVLALIFGTFIPIAADATGGPSTVSTNGNFPVDFSMTNIGILMFLLSAPTLLVQGLAHVAARIEGWEGNINKTPPAGVPTFRFAR</sequence>
<evidence type="ECO:0000313" key="3">
    <source>
        <dbReference type="Proteomes" id="UP000501130"/>
    </source>
</evidence>
<keyword evidence="1" id="KW-0812">Transmembrane</keyword>
<evidence type="ECO:0000256" key="1">
    <source>
        <dbReference type="SAM" id="Phobius"/>
    </source>
</evidence>
<keyword evidence="1" id="KW-0472">Membrane</keyword>